<sequence length="116" mass="12514">MLDSEDIWRRISLTIVFSSDQLFLRPPAGDISVIVRCCPLEPWAALSSLLLSSLSRSEMPRPLPEVPAVDPLPLVPAPPPPLPLPILLPSILFRILAQILLASSKLANSANKTGSS</sequence>
<organism evidence="1">
    <name type="scientific">Culex pipiens</name>
    <name type="common">House mosquito</name>
    <dbReference type="NCBI Taxonomy" id="7175"/>
    <lineage>
        <taxon>Eukaryota</taxon>
        <taxon>Metazoa</taxon>
        <taxon>Ecdysozoa</taxon>
        <taxon>Arthropoda</taxon>
        <taxon>Hexapoda</taxon>
        <taxon>Insecta</taxon>
        <taxon>Pterygota</taxon>
        <taxon>Neoptera</taxon>
        <taxon>Endopterygota</taxon>
        <taxon>Diptera</taxon>
        <taxon>Nematocera</taxon>
        <taxon>Culicoidea</taxon>
        <taxon>Culicidae</taxon>
        <taxon>Culicinae</taxon>
        <taxon>Culicini</taxon>
        <taxon>Culex</taxon>
        <taxon>Culex</taxon>
    </lineage>
</organism>
<reference evidence="1" key="1">
    <citation type="submission" date="2021-05" db="EMBL/GenBank/DDBJ databases">
        <authorList>
            <person name="Alioto T."/>
            <person name="Alioto T."/>
            <person name="Gomez Garrido J."/>
        </authorList>
    </citation>
    <scope>NUCLEOTIDE SEQUENCE</scope>
</reference>
<dbReference type="EMBL" id="HBUE01352133">
    <property type="protein sequence ID" value="CAG6603806.1"/>
    <property type="molecule type" value="Transcribed_RNA"/>
</dbReference>
<name>A0A8D8IFX6_CULPI</name>
<dbReference type="AlphaFoldDB" id="A0A8D8IFX6"/>
<accession>A0A8D8IFX6</accession>
<protein>
    <submittedName>
        <fullName evidence="1">(northern house mosquito) hypothetical protein</fullName>
    </submittedName>
</protein>
<evidence type="ECO:0000313" key="1">
    <source>
        <dbReference type="EMBL" id="CAG6551507.1"/>
    </source>
</evidence>
<dbReference type="EMBL" id="HBUE01245028">
    <property type="protein sequence ID" value="CAG6551507.1"/>
    <property type="molecule type" value="Transcribed_RNA"/>
</dbReference>
<proteinExistence type="predicted"/>